<dbReference type="Pfam" id="PF07394">
    <property type="entry name" value="DUF1501"/>
    <property type="match status" value="1"/>
</dbReference>
<dbReference type="InterPro" id="IPR010869">
    <property type="entry name" value="DUF1501"/>
</dbReference>
<name>A9LGQ0_9BACT</name>
<dbReference type="EMBL" id="EF591884">
    <property type="protein sequence ID" value="ABX10571.1"/>
    <property type="molecule type" value="Genomic_DNA"/>
</dbReference>
<dbReference type="SUPFAM" id="SSF53649">
    <property type="entry name" value="Alkaline phosphatase-like"/>
    <property type="match status" value="1"/>
</dbReference>
<proteinExistence type="predicted"/>
<evidence type="ECO:0008006" key="2">
    <source>
        <dbReference type="Google" id="ProtNLM"/>
    </source>
</evidence>
<protein>
    <recommendedName>
        <fullName evidence="2">Secreted protein containing DUF1501</fullName>
    </recommendedName>
</protein>
<dbReference type="InterPro" id="IPR017850">
    <property type="entry name" value="Alkaline_phosphatase_core_sf"/>
</dbReference>
<dbReference type="AlphaFoldDB" id="A9LGQ0"/>
<reference evidence="1" key="1">
    <citation type="journal article" date="2007" name="ISME J.">
        <title>Fosmids of novel marine Planctomycetes from the Namibian and Oregon coast upwelling systems and their cross-comparison with planctomycete genomes.</title>
        <authorList>
            <person name="Woebken D."/>
            <person name="Teeling H."/>
            <person name="Wecker P."/>
            <person name="Dumitriu A."/>
            <person name="Kostadinov I."/>
            <person name="DeLong E.F."/>
            <person name="Amann R."/>
            <person name="Gloeckner F.O."/>
        </authorList>
    </citation>
    <scope>NUCLEOTIDE SEQUENCE</scope>
</reference>
<gene>
    <name evidence="1" type="ORF">5H12_9</name>
</gene>
<organism evidence="1">
    <name type="scientific">uncultured planctomycete 5H12</name>
    <dbReference type="NCBI Taxonomy" id="455067"/>
    <lineage>
        <taxon>Bacteria</taxon>
        <taxon>Pseudomonadati</taxon>
        <taxon>Planctomycetota</taxon>
        <taxon>Planctomycetia</taxon>
        <taxon>Planctomycetales</taxon>
        <taxon>environmental samples</taxon>
    </lineage>
</organism>
<accession>A9LGQ0</accession>
<sequence length="441" mass="47703">MSESVDNAGCGSNEHVNRRSLLKLAGLSGLSWLTPLATGLARQKEQSKVDQARSLIVLWLEGAPSQLETFDPHPGAEIAAGSLARPTNAPGILLGDGFEQTAEQMDSISLVRAITSKEGDHARAVYNIKTGYRPDPTLIHPAIGSVICHQIPKAASSMVDIPRHISILAGQSAGRGGYLGDRYDAFKIGDPLNPVPDLKPRVGDRQQNQRLKDLSVVDQAFLQRQGNNRTLQGVLGNHNLDAALSMMSSEQISAFDVSKADSSLREEYGDTPFGRGCLAAVRLIEQGVRCVEVTLNGWDTHVNNHELQAGRIEILDPAFAALIRDLKRRELLDSTMVVCGGEFGRTPWMNPLGGRDHWPSGFSMALAGGGIQGGRVVGETSANPKRDTIDRKTELKNPHSVEDIHATILGSLGIELTKELDTPIGRPMEICQGEMIRELLD</sequence>
<dbReference type="PANTHER" id="PTHR43737">
    <property type="entry name" value="BLL7424 PROTEIN"/>
    <property type="match status" value="1"/>
</dbReference>
<evidence type="ECO:0000313" key="1">
    <source>
        <dbReference type="EMBL" id="ABX10571.1"/>
    </source>
</evidence>
<dbReference type="PANTHER" id="PTHR43737:SF1">
    <property type="entry name" value="DUF1501 DOMAIN-CONTAINING PROTEIN"/>
    <property type="match status" value="1"/>
</dbReference>